<name>A0A423PFZ4_9GAMM</name>
<feature type="transmembrane region" description="Helical" evidence="1">
    <location>
        <begin position="117"/>
        <end position="140"/>
    </location>
</feature>
<keyword evidence="1" id="KW-0812">Transmembrane</keyword>
<gene>
    <name evidence="2" type="ORF">SAOR_14755</name>
</gene>
<accession>A0A423PFZ4</accession>
<sequence>MIALLPHRTLRARVGAPLAIALAYAVFALPAAPAAPTAYIGLPIELALLVLAVLIMPAPLARATRLGATLAVGLLLLFKLVDLATRLAIGRSFNPALDAALPGFGWNVLSRALGPGVAALLLAAIALLFFGLLWLIAAGLRGLQDWPRSRRRAAAIASAGLAVAGTLLLLAPAAARPPLVGIDNSRLLLARVTETQRALRDLAVFRARLARGSATADDGADFGPLAGKDVLFVFVESYGRTVFERPRYADTIGPRLAAFERRLADAGFGARSGWLTSPTVGGQSWLAHGTLFSGLWVDNQARYEQLVASERVSLNRRFRAAGWRTVAVMPAITRAWPEGEWFGYDRVYGVDDLGYEGRPFNWVTMPDQYTLAALQRRELARGDDDPVMAEVALISSHAPWTPIPPLLDWSAVGDGQVFDAYADAGDPPSVVWQDNERVRAQYRKAIDYALATLASFVETYGHEDLVLVILGDHQPAPLVTGDAATRDVPVHLIAADADVLSAIDGWQWARGMRPTATTPVWRMDAFRDRFLDAFESGDRTAR</sequence>
<feature type="transmembrane region" description="Helical" evidence="1">
    <location>
        <begin position="152"/>
        <end position="175"/>
    </location>
</feature>
<keyword evidence="1" id="KW-1133">Transmembrane helix</keyword>
<dbReference type="InterPro" id="IPR017850">
    <property type="entry name" value="Alkaline_phosphatase_core_sf"/>
</dbReference>
<evidence type="ECO:0000313" key="3">
    <source>
        <dbReference type="Proteomes" id="UP000283993"/>
    </source>
</evidence>
<dbReference type="SUPFAM" id="SSF53649">
    <property type="entry name" value="Alkaline phosphatase-like"/>
    <property type="match status" value="1"/>
</dbReference>
<protein>
    <submittedName>
        <fullName evidence="2">Sulfatase</fullName>
    </submittedName>
</protein>
<feature type="transmembrane region" description="Helical" evidence="1">
    <location>
        <begin position="38"/>
        <end position="56"/>
    </location>
</feature>
<dbReference type="EMBL" id="AYKH01000042">
    <property type="protein sequence ID" value="ROO24453.1"/>
    <property type="molecule type" value="Genomic_DNA"/>
</dbReference>
<evidence type="ECO:0000256" key="1">
    <source>
        <dbReference type="SAM" id="Phobius"/>
    </source>
</evidence>
<dbReference type="AlphaFoldDB" id="A0A423PFZ4"/>
<evidence type="ECO:0000313" key="2">
    <source>
        <dbReference type="EMBL" id="ROO24453.1"/>
    </source>
</evidence>
<dbReference type="Proteomes" id="UP000283993">
    <property type="component" value="Unassembled WGS sequence"/>
</dbReference>
<proteinExistence type="predicted"/>
<feature type="transmembrane region" description="Helical" evidence="1">
    <location>
        <begin position="12"/>
        <end position="32"/>
    </location>
</feature>
<comment type="caution">
    <text evidence="2">The sequence shown here is derived from an EMBL/GenBank/DDBJ whole genome shotgun (WGS) entry which is preliminary data.</text>
</comment>
<dbReference type="RefSeq" id="WP_123632103.1">
    <property type="nucleotide sequence ID" value="NZ_AYKH01000042.1"/>
</dbReference>
<reference evidence="2 3" key="1">
    <citation type="submission" date="2013-10" db="EMBL/GenBank/DDBJ databases">
        <title>Salinisphaera orenii MK-B5 Genome Sequencing.</title>
        <authorList>
            <person name="Lai Q."/>
            <person name="Li C."/>
            <person name="Shao Z."/>
        </authorList>
    </citation>
    <scope>NUCLEOTIDE SEQUENCE [LARGE SCALE GENOMIC DNA]</scope>
    <source>
        <strain evidence="2 3">MK-B5</strain>
    </source>
</reference>
<organism evidence="2 3">
    <name type="scientific">Salinisphaera orenii MK-B5</name>
    <dbReference type="NCBI Taxonomy" id="856730"/>
    <lineage>
        <taxon>Bacteria</taxon>
        <taxon>Pseudomonadati</taxon>
        <taxon>Pseudomonadota</taxon>
        <taxon>Gammaproteobacteria</taxon>
        <taxon>Salinisphaerales</taxon>
        <taxon>Salinisphaeraceae</taxon>
        <taxon>Salinisphaera</taxon>
    </lineage>
</organism>
<keyword evidence="1" id="KW-0472">Membrane</keyword>
<feature type="transmembrane region" description="Helical" evidence="1">
    <location>
        <begin position="68"/>
        <end position="89"/>
    </location>
</feature>
<keyword evidence="3" id="KW-1185">Reference proteome</keyword>
<dbReference type="Gene3D" id="3.40.720.10">
    <property type="entry name" value="Alkaline Phosphatase, subunit A"/>
    <property type="match status" value="1"/>
</dbReference>